<comment type="caution">
    <text evidence="2">The sequence shown here is derived from an EMBL/GenBank/DDBJ whole genome shotgun (WGS) entry which is preliminary data.</text>
</comment>
<protein>
    <recommendedName>
        <fullName evidence="1">Methyltransferase type 11 domain-containing protein</fullName>
    </recommendedName>
</protein>
<evidence type="ECO:0000313" key="2">
    <source>
        <dbReference type="EMBL" id="KAH7944130.1"/>
    </source>
</evidence>
<accession>A0A9D4PJE7</accession>
<dbReference type="SUPFAM" id="SSF53335">
    <property type="entry name" value="S-adenosyl-L-methionine-dependent methyltransferases"/>
    <property type="match status" value="1"/>
</dbReference>
<dbReference type="EMBL" id="JABSTV010001253">
    <property type="protein sequence ID" value="KAH7944130.1"/>
    <property type="molecule type" value="Genomic_DNA"/>
</dbReference>
<dbReference type="InterPro" id="IPR013216">
    <property type="entry name" value="Methyltransf_11"/>
</dbReference>
<reference evidence="2" key="2">
    <citation type="submission" date="2021-09" db="EMBL/GenBank/DDBJ databases">
        <authorList>
            <person name="Jia N."/>
            <person name="Wang J."/>
            <person name="Shi W."/>
            <person name="Du L."/>
            <person name="Sun Y."/>
            <person name="Zhan W."/>
            <person name="Jiang J."/>
            <person name="Wang Q."/>
            <person name="Zhang B."/>
            <person name="Ji P."/>
            <person name="Sakyi L.B."/>
            <person name="Cui X."/>
            <person name="Yuan T."/>
            <person name="Jiang B."/>
            <person name="Yang W."/>
            <person name="Lam T.T.-Y."/>
            <person name="Chang Q."/>
            <person name="Ding S."/>
            <person name="Wang X."/>
            <person name="Zhu J."/>
            <person name="Ruan X."/>
            <person name="Zhao L."/>
            <person name="Wei J."/>
            <person name="Que T."/>
            <person name="Du C."/>
            <person name="Cheng J."/>
            <person name="Dai P."/>
            <person name="Han X."/>
            <person name="Huang E."/>
            <person name="Gao Y."/>
            <person name="Liu J."/>
            <person name="Shao H."/>
            <person name="Ye R."/>
            <person name="Li L."/>
            <person name="Wei W."/>
            <person name="Wang X."/>
            <person name="Wang C."/>
            <person name="Huo Q."/>
            <person name="Li W."/>
            <person name="Guo W."/>
            <person name="Chen H."/>
            <person name="Chen S."/>
            <person name="Zhou L."/>
            <person name="Zhou L."/>
            <person name="Ni X."/>
            <person name="Tian J."/>
            <person name="Zhou Y."/>
            <person name="Sheng Y."/>
            <person name="Liu T."/>
            <person name="Pan Y."/>
            <person name="Xia L."/>
            <person name="Li J."/>
            <person name="Zhao F."/>
            <person name="Cao W."/>
        </authorList>
    </citation>
    <scope>NUCLEOTIDE SEQUENCE</scope>
    <source>
        <strain evidence="2">Rsan-2018</strain>
        <tissue evidence="2">Larvae</tissue>
    </source>
</reference>
<organism evidence="2 3">
    <name type="scientific">Rhipicephalus sanguineus</name>
    <name type="common">Brown dog tick</name>
    <name type="synonym">Ixodes sanguineus</name>
    <dbReference type="NCBI Taxonomy" id="34632"/>
    <lineage>
        <taxon>Eukaryota</taxon>
        <taxon>Metazoa</taxon>
        <taxon>Ecdysozoa</taxon>
        <taxon>Arthropoda</taxon>
        <taxon>Chelicerata</taxon>
        <taxon>Arachnida</taxon>
        <taxon>Acari</taxon>
        <taxon>Parasitiformes</taxon>
        <taxon>Ixodida</taxon>
        <taxon>Ixodoidea</taxon>
        <taxon>Ixodidae</taxon>
        <taxon>Rhipicephalinae</taxon>
        <taxon>Rhipicephalus</taxon>
        <taxon>Rhipicephalus</taxon>
    </lineage>
</organism>
<name>A0A9D4PJE7_RHISA</name>
<keyword evidence="3" id="KW-1185">Reference proteome</keyword>
<feature type="domain" description="Methyltransferase type 11" evidence="1">
    <location>
        <begin position="1"/>
        <end position="68"/>
    </location>
</feature>
<dbReference type="Proteomes" id="UP000821837">
    <property type="component" value="Unassembled WGS sequence"/>
</dbReference>
<dbReference type="Gene3D" id="3.40.50.150">
    <property type="entry name" value="Vaccinia Virus protein VP39"/>
    <property type="match status" value="1"/>
</dbReference>
<gene>
    <name evidence="2" type="ORF">HPB52_016365</name>
</gene>
<dbReference type="GO" id="GO:0008757">
    <property type="term" value="F:S-adenosylmethionine-dependent methyltransferase activity"/>
    <property type="evidence" value="ECO:0007669"/>
    <property type="project" value="InterPro"/>
</dbReference>
<dbReference type="Pfam" id="PF08241">
    <property type="entry name" value="Methyltransf_11"/>
    <property type="match status" value="1"/>
</dbReference>
<reference evidence="2" key="1">
    <citation type="journal article" date="2020" name="Cell">
        <title>Large-Scale Comparative Analyses of Tick Genomes Elucidate Their Genetic Diversity and Vector Capacities.</title>
        <authorList>
            <consortium name="Tick Genome and Microbiome Consortium (TIGMIC)"/>
            <person name="Jia N."/>
            <person name="Wang J."/>
            <person name="Shi W."/>
            <person name="Du L."/>
            <person name="Sun Y."/>
            <person name="Zhan W."/>
            <person name="Jiang J.F."/>
            <person name="Wang Q."/>
            <person name="Zhang B."/>
            <person name="Ji P."/>
            <person name="Bell-Sakyi L."/>
            <person name="Cui X.M."/>
            <person name="Yuan T.T."/>
            <person name="Jiang B.G."/>
            <person name="Yang W.F."/>
            <person name="Lam T.T."/>
            <person name="Chang Q.C."/>
            <person name="Ding S.J."/>
            <person name="Wang X.J."/>
            <person name="Zhu J.G."/>
            <person name="Ruan X.D."/>
            <person name="Zhao L."/>
            <person name="Wei J.T."/>
            <person name="Ye R.Z."/>
            <person name="Que T.C."/>
            <person name="Du C.H."/>
            <person name="Zhou Y.H."/>
            <person name="Cheng J.X."/>
            <person name="Dai P.F."/>
            <person name="Guo W.B."/>
            <person name="Han X.H."/>
            <person name="Huang E.J."/>
            <person name="Li L.F."/>
            <person name="Wei W."/>
            <person name="Gao Y.C."/>
            <person name="Liu J.Z."/>
            <person name="Shao H.Z."/>
            <person name="Wang X."/>
            <person name="Wang C.C."/>
            <person name="Yang T.C."/>
            <person name="Huo Q.B."/>
            <person name="Li W."/>
            <person name="Chen H.Y."/>
            <person name="Chen S.E."/>
            <person name="Zhou L.G."/>
            <person name="Ni X.B."/>
            <person name="Tian J.H."/>
            <person name="Sheng Y."/>
            <person name="Liu T."/>
            <person name="Pan Y.S."/>
            <person name="Xia L.Y."/>
            <person name="Li J."/>
            <person name="Zhao F."/>
            <person name="Cao W.C."/>
        </authorList>
    </citation>
    <scope>NUCLEOTIDE SEQUENCE</scope>
    <source>
        <strain evidence="2">Rsan-2018</strain>
    </source>
</reference>
<proteinExistence type="predicted"/>
<dbReference type="InterPro" id="IPR029063">
    <property type="entry name" value="SAM-dependent_MTases_sf"/>
</dbReference>
<sequence>MLEYAREKYPHDRIVYEYLDIDDNVKAFSKKYGAFQRVYSFKTLHWCRDLRRSLGSIAQLLAPGGECLLFFTARCFLFETFKELSRLEPWSKYADVLLRGVPKSHDIFDQRGQRDYLTSALSSAGLVPYTAEVLARPLSARRPAGAFQELLEIANPLFSLLGEEERPALLGALSAHLPQWHDRYRKRGAPILFSWFLVHARKP</sequence>
<evidence type="ECO:0000259" key="1">
    <source>
        <dbReference type="Pfam" id="PF08241"/>
    </source>
</evidence>
<dbReference type="VEuPathDB" id="VectorBase:RSAN_031833"/>
<evidence type="ECO:0000313" key="3">
    <source>
        <dbReference type="Proteomes" id="UP000821837"/>
    </source>
</evidence>
<dbReference type="AlphaFoldDB" id="A0A9D4PJE7"/>